<keyword evidence="5" id="KW-0255">Endonuclease</keyword>
<dbReference type="HOGENOM" id="CLU_275886_0_0_1"/>
<dbReference type="SUPFAM" id="SSF50630">
    <property type="entry name" value="Acid proteases"/>
    <property type="match status" value="1"/>
</dbReference>
<feature type="region of interest" description="Disordered" evidence="8">
    <location>
        <begin position="964"/>
        <end position="985"/>
    </location>
</feature>
<dbReference type="EnsemblPlants" id="OB0092G10020.1">
    <property type="protein sequence ID" value="OB0092G10020.1"/>
    <property type="gene ID" value="OB0092G10020"/>
</dbReference>
<keyword evidence="7" id="KW-0695">RNA-directed DNA polymerase</keyword>
<feature type="compositionally biased region" description="Polar residues" evidence="8">
    <location>
        <begin position="669"/>
        <end position="678"/>
    </location>
</feature>
<dbReference type="Pfam" id="PF03372">
    <property type="entry name" value="Exo_endo_phos"/>
    <property type="match status" value="1"/>
</dbReference>
<sequence length="1156" mass="129565">MVRPRGEKKIAETRHEEPARDHKEIVEDDKPCPQGQNSLEVASCKHLHEAAMEKQQSVKKAVYALLLEPSEKRGNDCEEEEEKEGEYKSAPASPQKEREGSTEELMLISMNAMQGTGRPDTFAVMIQINGRRAVGLVDSGSTSTFMEQKFAIKSECPLHPRLAKKVTVAVGGELITDLQVPEIRYWIQGEEFRSKFNLLPLKGYDVILRADWIYQYSPISLDLIQRILPCLRSMASGKRAGKLIRKGMEACMIQINLVSESDQELQENGEVPMEIQNIIAEFPEVTQEPKGLPPKRDCDHTIVLKAGAEPPNLRPYRVPHYQKESMEKIIADLLQSKEIQPNFSPYASPAVMVRKKDGSWRLCVDYRQLNAQTIKNKFPMPIIEDLIGELQGAVVFTKLDLRSGYHQIRMDESDIAKTAFRTHLGHYEYKVMPFGLTNAPATFQSLMNQIFAKFLRKFVIVFFDVILVYSKSLAEHKEHLRKVLQVLENNQLKIKLKKCTFAQSSVSYLGHIISKTGIPEFDFKLETPVLSPTGLISISSGKIAAEVVQTELAKLVRADWSWEALPHEENTFLVTFPSEEELKRMEDVEFRLQNHDVSLSISKWQEAGDIFPLYELDEVWVHITGVPHAWRHYLGFWAIGTVIGATLDVDMLTFRKTGTIRIKTDNLDNDASTFGNDSKTGRDKADHTTKKQNANSTPSGSSNITAGGSSPMQFALTLVGNCRPMQREKEIVCDGDEPKLHLLAVTPKKVKEKMGSVEDVVSSSPQVERSTPTKKATPSSAISLLVSPGALESPTTMASLQRNLQPSPPLLSTSTILEPSSIPLKYTHASIDSDYSYNLDGCGNLQEEKVIVRRSGRCNAVIFSDSIVASDEDSLSKAMQLAAKRNLDGPMMSKTVETLKSPQSSTSLLGTFSQLPKSSLEYLSNDSCISNLDKLGVSSGKDYLAISIDKIKHMEVDRWRAAPRNKGQKNNSTMVTDPFDDSEDEDSKTDGVLLAHLVKEVSEVDLDEAELSTSIFYRPAQNEFKSSFLAELVRACQQNQLPTLIGGDFNILRDSTEKNNDRFNNRCPFLFNAVIDSFDLREIAMTGRQYTWANSLTNPTFEKLDRVLMTTEWELKYPLVSVHALDRAISVHTPLLLDMGTEAFIGNRKQFKLELG</sequence>
<feature type="region of interest" description="Disordered" evidence="8">
    <location>
        <begin position="72"/>
        <end position="101"/>
    </location>
</feature>
<dbReference type="Pfam" id="PF08284">
    <property type="entry name" value="RVP_2"/>
    <property type="match status" value="1"/>
</dbReference>
<dbReference type="GO" id="GO:0006508">
    <property type="term" value="P:proteolysis"/>
    <property type="evidence" value="ECO:0007669"/>
    <property type="project" value="UniProtKB-KW"/>
</dbReference>
<dbReference type="STRING" id="4533.J3KUY4"/>
<feature type="compositionally biased region" description="Polar residues" evidence="8">
    <location>
        <begin position="691"/>
        <end position="707"/>
    </location>
</feature>
<keyword evidence="3" id="KW-0548">Nucleotidyltransferase</keyword>
<proteinExistence type="predicted"/>
<dbReference type="InterPro" id="IPR000477">
    <property type="entry name" value="RT_dom"/>
</dbReference>
<feature type="compositionally biased region" description="Polar residues" evidence="8">
    <location>
        <begin position="761"/>
        <end position="779"/>
    </location>
</feature>
<protein>
    <recommendedName>
        <fullName evidence="9">Reverse transcriptase domain-containing protein</fullName>
    </recommendedName>
</protein>
<dbReference type="Gene3D" id="3.10.10.10">
    <property type="entry name" value="HIV Type 1 Reverse Transcriptase, subunit A, domain 1"/>
    <property type="match status" value="1"/>
</dbReference>
<evidence type="ECO:0000256" key="1">
    <source>
        <dbReference type="ARBA" id="ARBA00022670"/>
    </source>
</evidence>
<dbReference type="PANTHER" id="PTHR24559:SF450">
    <property type="entry name" value="RNA-DIRECTED DNA POLYMERASE HOMOLOG"/>
    <property type="match status" value="1"/>
</dbReference>
<name>J3KUY4_ORYBR</name>
<dbReference type="SUPFAM" id="SSF56219">
    <property type="entry name" value="DNase I-like"/>
    <property type="match status" value="1"/>
</dbReference>
<feature type="region of interest" description="Disordered" evidence="8">
    <location>
        <begin position="1"/>
        <end position="37"/>
    </location>
</feature>
<dbReference type="GO" id="GO:0004519">
    <property type="term" value="F:endonuclease activity"/>
    <property type="evidence" value="ECO:0007669"/>
    <property type="project" value="UniProtKB-KW"/>
</dbReference>
<keyword evidence="2" id="KW-0808">Transferase</keyword>
<dbReference type="CDD" id="cd01647">
    <property type="entry name" value="RT_LTR"/>
    <property type="match status" value="1"/>
</dbReference>
<feature type="compositionally biased region" description="Basic and acidic residues" evidence="8">
    <location>
        <begin position="1"/>
        <end position="31"/>
    </location>
</feature>
<dbReference type="eggNOG" id="KOG0017">
    <property type="taxonomic scope" value="Eukaryota"/>
</dbReference>
<keyword evidence="1" id="KW-0645">Protease</keyword>
<dbReference type="CDD" id="cd00303">
    <property type="entry name" value="retropepsin_like"/>
    <property type="match status" value="1"/>
</dbReference>
<evidence type="ECO:0000256" key="6">
    <source>
        <dbReference type="ARBA" id="ARBA00022801"/>
    </source>
</evidence>
<dbReference type="InterPro" id="IPR036691">
    <property type="entry name" value="Endo/exonu/phosph_ase_sf"/>
</dbReference>
<evidence type="ECO:0000256" key="4">
    <source>
        <dbReference type="ARBA" id="ARBA00022722"/>
    </source>
</evidence>
<dbReference type="InterPro" id="IPR043128">
    <property type="entry name" value="Rev_trsase/Diguanyl_cyclase"/>
</dbReference>
<evidence type="ECO:0000256" key="2">
    <source>
        <dbReference type="ARBA" id="ARBA00022679"/>
    </source>
</evidence>
<evidence type="ECO:0000313" key="11">
    <source>
        <dbReference type="Proteomes" id="UP000006038"/>
    </source>
</evidence>
<evidence type="ECO:0000313" key="10">
    <source>
        <dbReference type="EnsemblPlants" id="OB0092G10020.1"/>
    </source>
</evidence>
<feature type="region of interest" description="Disordered" evidence="8">
    <location>
        <begin position="666"/>
        <end position="707"/>
    </location>
</feature>
<evidence type="ECO:0000256" key="8">
    <source>
        <dbReference type="SAM" id="MobiDB-lite"/>
    </source>
</evidence>
<keyword evidence="11" id="KW-1185">Reference proteome</keyword>
<dbReference type="InterPro" id="IPR005135">
    <property type="entry name" value="Endo/exonuclease/phosphatase"/>
</dbReference>
<evidence type="ECO:0000256" key="3">
    <source>
        <dbReference type="ARBA" id="ARBA00022695"/>
    </source>
</evidence>
<dbReference type="PROSITE" id="PS50878">
    <property type="entry name" value="RT_POL"/>
    <property type="match status" value="1"/>
</dbReference>
<dbReference type="Gene3D" id="2.40.70.10">
    <property type="entry name" value="Acid Proteases"/>
    <property type="match status" value="1"/>
</dbReference>
<feature type="domain" description="Reverse transcriptase" evidence="9">
    <location>
        <begin position="334"/>
        <end position="513"/>
    </location>
</feature>
<dbReference type="SUPFAM" id="SSF56672">
    <property type="entry name" value="DNA/RNA polymerases"/>
    <property type="match status" value="1"/>
</dbReference>
<dbReference type="FunFam" id="3.10.10.10:FF:000007">
    <property type="entry name" value="Retrovirus-related Pol polyprotein from transposon 17.6-like Protein"/>
    <property type="match status" value="1"/>
</dbReference>
<dbReference type="Pfam" id="PF00078">
    <property type="entry name" value="RVT_1"/>
    <property type="match status" value="1"/>
</dbReference>
<dbReference type="Gene3D" id="3.30.70.270">
    <property type="match status" value="1"/>
</dbReference>
<dbReference type="PANTHER" id="PTHR24559">
    <property type="entry name" value="TRANSPOSON TY3-I GAG-POL POLYPROTEIN"/>
    <property type="match status" value="1"/>
</dbReference>
<accession>J3KUY4</accession>
<feature type="region of interest" description="Disordered" evidence="8">
    <location>
        <begin position="756"/>
        <end position="779"/>
    </location>
</feature>
<feature type="compositionally biased region" description="Basic and acidic residues" evidence="8">
    <location>
        <begin position="679"/>
        <end position="689"/>
    </location>
</feature>
<evidence type="ECO:0000259" key="9">
    <source>
        <dbReference type="PROSITE" id="PS50878"/>
    </source>
</evidence>
<evidence type="ECO:0000256" key="7">
    <source>
        <dbReference type="ARBA" id="ARBA00022918"/>
    </source>
</evidence>
<dbReference type="GO" id="GO:0008233">
    <property type="term" value="F:peptidase activity"/>
    <property type="evidence" value="ECO:0007669"/>
    <property type="project" value="UniProtKB-KW"/>
</dbReference>
<dbReference type="InterPro" id="IPR053134">
    <property type="entry name" value="RNA-dir_DNA_polymerase"/>
</dbReference>
<dbReference type="InterPro" id="IPR043502">
    <property type="entry name" value="DNA/RNA_pol_sf"/>
</dbReference>
<reference evidence="10" key="1">
    <citation type="submission" date="2015-06" db="UniProtKB">
        <authorList>
            <consortium name="EnsemblPlants"/>
        </authorList>
    </citation>
    <scope>IDENTIFICATION</scope>
</reference>
<dbReference type="InterPro" id="IPR021109">
    <property type="entry name" value="Peptidase_aspartic_dom_sf"/>
</dbReference>
<keyword evidence="6" id="KW-0378">Hydrolase</keyword>
<dbReference type="Gramene" id="OB0092G10020.1">
    <property type="protein sequence ID" value="OB0092G10020.1"/>
    <property type="gene ID" value="OB0092G10020"/>
</dbReference>
<dbReference type="Gene3D" id="3.60.10.10">
    <property type="entry name" value="Endonuclease/exonuclease/phosphatase"/>
    <property type="match status" value="1"/>
</dbReference>
<organism evidence="10">
    <name type="scientific">Oryza brachyantha</name>
    <name type="common">malo sina</name>
    <dbReference type="NCBI Taxonomy" id="4533"/>
    <lineage>
        <taxon>Eukaryota</taxon>
        <taxon>Viridiplantae</taxon>
        <taxon>Streptophyta</taxon>
        <taxon>Embryophyta</taxon>
        <taxon>Tracheophyta</taxon>
        <taxon>Spermatophyta</taxon>
        <taxon>Magnoliopsida</taxon>
        <taxon>Liliopsida</taxon>
        <taxon>Poales</taxon>
        <taxon>Poaceae</taxon>
        <taxon>BOP clade</taxon>
        <taxon>Oryzoideae</taxon>
        <taxon>Oryzeae</taxon>
        <taxon>Oryzinae</taxon>
        <taxon>Oryza</taxon>
    </lineage>
</organism>
<dbReference type="AlphaFoldDB" id="J3KUY4"/>
<dbReference type="Proteomes" id="UP000006038">
    <property type="component" value="Unassembled WGS sequence"/>
</dbReference>
<evidence type="ECO:0000256" key="5">
    <source>
        <dbReference type="ARBA" id="ARBA00022759"/>
    </source>
</evidence>
<keyword evidence="4" id="KW-0540">Nuclease</keyword>
<dbReference type="GO" id="GO:0003964">
    <property type="term" value="F:RNA-directed DNA polymerase activity"/>
    <property type="evidence" value="ECO:0007669"/>
    <property type="project" value="UniProtKB-KW"/>
</dbReference>